<feature type="transmembrane region" description="Helical" evidence="1">
    <location>
        <begin position="93"/>
        <end position="111"/>
    </location>
</feature>
<feature type="transmembrane region" description="Helical" evidence="1">
    <location>
        <begin position="36"/>
        <end position="54"/>
    </location>
</feature>
<accession>A0A1L8QXS6</accession>
<evidence type="ECO:0000256" key="1">
    <source>
        <dbReference type="SAM" id="Phobius"/>
    </source>
</evidence>
<gene>
    <name evidence="2" type="ORF">RU93_GL000215</name>
</gene>
<evidence type="ECO:0000313" key="2">
    <source>
        <dbReference type="EMBL" id="OJG12285.1"/>
    </source>
</evidence>
<comment type="caution">
    <text evidence="2">The sequence shown here is derived from an EMBL/GenBank/DDBJ whole genome shotgun (WGS) entry which is preliminary data.</text>
</comment>
<dbReference type="PANTHER" id="PTHR34989:SF1">
    <property type="entry name" value="PROTEIN HDED"/>
    <property type="match status" value="1"/>
</dbReference>
<name>A0A1L8QXS6_9ENTE</name>
<dbReference type="AlphaFoldDB" id="A0A1L8QXS6"/>
<keyword evidence="3" id="KW-1185">Reference proteome</keyword>
<feature type="transmembrane region" description="Helical" evidence="1">
    <location>
        <begin position="66"/>
        <end position="87"/>
    </location>
</feature>
<dbReference type="PANTHER" id="PTHR34989">
    <property type="entry name" value="PROTEIN HDED"/>
    <property type="match status" value="1"/>
</dbReference>
<dbReference type="STRING" id="328396.RU93_GL000215"/>
<feature type="transmembrane region" description="Helical" evidence="1">
    <location>
        <begin position="12"/>
        <end position="30"/>
    </location>
</feature>
<evidence type="ECO:0008006" key="4">
    <source>
        <dbReference type="Google" id="ProtNLM"/>
    </source>
</evidence>
<reference evidence="2 3" key="1">
    <citation type="submission" date="2014-12" db="EMBL/GenBank/DDBJ databases">
        <title>Draft genome sequences of 29 type strains of Enterococci.</title>
        <authorList>
            <person name="Zhong Z."/>
            <person name="Sun Z."/>
            <person name="Liu W."/>
            <person name="Zhang W."/>
            <person name="Zhang H."/>
        </authorList>
    </citation>
    <scope>NUCLEOTIDE SEQUENCE [LARGE SCALE GENOMIC DNA]</scope>
    <source>
        <strain evidence="2 3">DSM 17690</strain>
    </source>
</reference>
<keyword evidence="1" id="KW-0812">Transmembrane</keyword>
<feature type="transmembrane region" description="Helical" evidence="1">
    <location>
        <begin position="123"/>
        <end position="142"/>
    </location>
</feature>
<keyword evidence="1" id="KW-0472">Membrane</keyword>
<sequence length="172" mass="19818">MQRRWQIFQRYPLLRATLYLLTGLLALLYPQQLTQWLIYLIAIYVAFFGMINILSGLREKSRSNQFGFEMYVGLFLVVIALLILALAKPLLTLATIFLGIFILINGFLRLSQVFELKKMNQPFLSLLFYSVILIIAGFILMFNAITSIMTLVGSVFIFMGLSEIIRSFSLRK</sequence>
<dbReference type="EMBL" id="JXKD01000001">
    <property type="protein sequence ID" value="OJG12285.1"/>
    <property type="molecule type" value="Genomic_DNA"/>
</dbReference>
<dbReference type="Proteomes" id="UP000182149">
    <property type="component" value="Unassembled WGS sequence"/>
</dbReference>
<feature type="transmembrane region" description="Helical" evidence="1">
    <location>
        <begin position="148"/>
        <end position="165"/>
    </location>
</feature>
<dbReference type="OrthoDB" id="2301130at2"/>
<dbReference type="GO" id="GO:0005886">
    <property type="term" value="C:plasma membrane"/>
    <property type="evidence" value="ECO:0007669"/>
    <property type="project" value="TreeGrafter"/>
</dbReference>
<dbReference type="Pfam" id="PF03729">
    <property type="entry name" value="DUF308"/>
    <property type="match status" value="1"/>
</dbReference>
<protein>
    <recommendedName>
        <fullName evidence="4">Acid-resistance membrane protein</fullName>
    </recommendedName>
</protein>
<evidence type="ECO:0000313" key="3">
    <source>
        <dbReference type="Proteomes" id="UP000182149"/>
    </source>
</evidence>
<dbReference type="RefSeq" id="WP_071873765.1">
    <property type="nucleotide sequence ID" value="NZ_JBHSHF010000002.1"/>
</dbReference>
<organism evidence="2 3">
    <name type="scientific">Enterococcus aquimarinus</name>
    <dbReference type="NCBI Taxonomy" id="328396"/>
    <lineage>
        <taxon>Bacteria</taxon>
        <taxon>Bacillati</taxon>
        <taxon>Bacillota</taxon>
        <taxon>Bacilli</taxon>
        <taxon>Lactobacillales</taxon>
        <taxon>Enterococcaceae</taxon>
        <taxon>Enterococcus</taxon>
    </lineage>
</organism>
<proteinExistence type="predicted"/>
<dbReference type="InterPro" id="IPR005325">
    <property type="entry name" value="DUF308_memb"/>
</dbReference>
<dbReference type="InterPro" id="IPR052712">
    <property type="entry name" value="Acid_resist_chaperone_HdeD"/>
</dbReference>
<keyword evidence="1" id="KW-1133">Transmembrane helix</keyword>